<dbReference type="AlphaFoldDB" id="A0A4S4L4B8"/>
<proteinExistence type="predicted"/>
<evidence type="ECO:0000313" key="3">
    <source>
        <dbReference type="EMBL" id="THH04390.1"/>
    </source>
</evidence>
<evidence type="ECO:0000313" key="4">
    <source>
        <dbReference type="Proteomes" id="UP000308199"/>
    </source>
</evidence>
<evidence type="ECO:0000259" key="2">
    <source>
        <dbReference type="PROSITE" id="PS50181"/>
    </source>
</evidence>
<reference evidence="3 4" key="1">
    <citation type="submission" date="2019-02" db="EMBL/GenBank/DDBJ databases">
        <title>Genome sequencing of the rare red list fungi Phellinidium pouzarii.</title>
        <authorList>
            <person name="Buettner E."/>
            <person name="Kellner H."/>
        </authorList>
    </citation>
    <scope>NUCLEOTIDE SEQUENCE [LARGE SCALE GENOMIC DNA]</scope>
    <source>
        <strain evidence="3 4">DSM 108285</strain>
    </source>
</reference>
<feature type="domain" description="F-box" evidence="2">
    <location>
        <begin position="208"/>
        <end position="257"/>
    </location>
</feature>
<dbReference type="Pfam" id="PF00646">
    <property type="entry name" value="F-box"/>
    <property type="match status" value="1"/>
</dbReference>
<dbReference type="InterPro" id="IPR001810">
    <property type="entry name" value="F-box_dom"/>
</dbReference>
<dbReference type="EMBL" id="SGPK01000348">
    <property type="protein sequence ID" value="THH04390.1"/>
    <property type="molecule type" value="Genomic_DNA"/>
</dbReference>
<dbReference type="Proteomes" id="UP000308199">
    <property type="component" value="Unassembled WGS sequence"/>
</dbReference>
<protein>
    <recommendedName>
        <fullName evidence="2">F-box domain-containing protein</fullName>
    </recommendedName>
</protein>
<gene>
    <name evidence="3" type="ORF">EW145_g5553</name>
</gene>
<feature type="region of interest" description="Disordered" evidence="1">
    <location>
        <begin position="150"/>
        <end position="172"/>
    </location>
</feature>
<dbReference type="OrthoDB" id="2322499at2759"/>
<feature type="region of interest" description="Disordered" evidence="1">
    <location>
        <begin position="1"/>
        <end position="28"/>
    </location>
</feature>
<evidence type="ECO:0000256" key="1">
    <source>
        <dbReference type="SAM" id="MobiDB-lite"/>
    </source>
</evidence>
<dbReference type="PROSITE" id="PS50181">
    <property type="entry name" value="FBOX"/>
    <property type="match status" value="1"/>
</dbReference>
<comment type="caution">
    <text evidence="3">The sequence shown here is derived from an EMBL/GenBank/DDBJ whole genome shotgun (WGS) entry which is preliminary data.</text>
</comment>
<organism evidence="3 4">
    <name type="scientific">Phellinidium pouzarii</name>
    <dbReference type="NCBI Taxonomy" id="167371"/>
    <lineage>
        <taxon>Eukaryota</taxon>
        <taxon>Fungi</taxon>
        <taxon>Dikarya</taxon>
        <taxon>Basidiomycota</taxon>
        <taxon>Agaricomycotina</taxon>
        <taxon>Agaricomycetes</taxon>
        <taxon>Hymenochaetales</taxon>
        <taxon>Hymenochaetaceae</taxon>
        <taxon>Phellinidium</taxon>
    </lineage>
</organism>
<name>A0A4S4L4B8_9AGAM</name>
<sequence>MSRHFNPVLVQPHGKESSSVPKPDRCERQASSQGCTHVWYVVRALLLGLGWRRSDGGLEHSDLSPLAKKDERRTQCAVRHAGGEHRGFETADGDEERKIYGYVWVMYRKVSRITSRSRRLLDSLLAGPPCLREEGTVQKKLRIEDSVTKGLTTTRRSSRIRAKQKANDEAVSTQLRVDSGREKGNRARIASTNKPVTRRHRNSKVGRLEALMDIPVDVFLEISANMSSHDLLNMARSSKSLRDLLMSKDSKPIWRAARENVGLPDCPSDLSEPQFADLIFCKGCYFCNAPRAQTVHLALRLRLCKACSEKSTVVREETDVFDEIENKNPLLFELVPYDELYCFSKLYHIEQVKTIWHKYQSIELNPEELALFVAERKILVKEIIEVCIFISDWMSDQRYKKRVHQDSIGKMREEKIKENLKTLGYTEMDLDSTLDNNALFSKWRKLVKNPKMLTDRIWNNIRPQLVTLIVERQAWREELERRVMNIDHDTDTFCMCSECINDSDHDFLDIWSLFGHAFGTINDDIDDEY</sequence>
<accession>A0A4S4L4B8</accession>
<keyword evidence="4" id="KW-1185">Reference proteome</keyword>